<evidence type="ECO:0000259" key="4">
    <source>
        <dbReference type="Pfam" id="PF00891"/>
    </source>
</evidence>
<keyword evidence="7" id="KW-1185">Reference proteome</keyword>
<dbReference type="InterPro" id="IPR012967">
    <property type="entry name" value="COMT_dimerisation"/>
</dbReference>
<keyword evidence="2" id="KW-0808">Transferase</keyword>
<dbReference type="GO" id="GO:0032259">
    <property type="term" value="P:methylation"/>
    <property type="evidence" value="ECO:0007669"/>
    <property type="project" value="UniProtKB-KW"/>
</dbReference>
<evidence type="ECO:0000256" key="3">
    <source>
        <dbReference type="ARBA" id="ARBA00022691"/>
    </source>
</evidence>
<dbReference type="Pfam" id="PF00891">
    <property type="entry name" value="Methyltransf_2"/>
    <property type="match status" value="1"/>
</dbReference>
<dbReference type="InterPro" id="IPR029063">
    <property type="entry name" value="SAM-dependent_MTases_sf"/>
</dbReference>
<keyword evidence="3" id="KW-0949">S-adenosyl-L-methionine</keyword>
<dbReference type="GO" id="GO:0008168">
    <property type="term" value="F:methyltransferase activity"/>
    <property type="evidence" value="ECO:0007669"/>
    <property type="project" value="UniProtKB-KW"/>
</dbReference>
<dbReference type="Gene3D" id="1.10.10.10">
    <property type="entry name" value="Winged helix-like DNA-binding domain superfamily/Winged helix DNA-binding domain"/>
    <property type="match status" value="1"/>
</dbReference>
<dbReference type="Gene3D" id="3.40.50.150">
    <property type="entry name" value="Vaccinia Virus protein VP39"/>
    <property type="match status" value="1"/>
</dbReference>
<organism evidence="6 7">
    <name type="scientific">Streptomyces gossypii</name>
    <dbReference type="NCBI Taxonomy" id="2883101"/>
    <lineage>
        <taxon>Bacteria</taxon>
        <taxon>Bacillati</taxon>
        <taxon>Actinomycetota</taxon>
        <taxon>Actinomycetes</taxon>
        <taxon>Kitasatosporales</taxon>
        <taxon>Streptomycetaceae</taxon>
        <taxon>Streptomyces</taxon>
    </lineage>
</organism>
<dbReference type="InterPro" id="IPR001077">
    <property type="entry name" value="COMT_C"/>
</dbReference>
<sequence>MSDLVTPMALRVAATLHLADHIEQGLTTAPALAEEVGADPSALARLMEHLVTAGVLTREGEEDEGGCEDAERVVAYELTPRGEALCDDHPSALRAQLDLETAIGHAELCFVQLLHSVRTGEGAYAVQFGLPFWDDLRADPDRTASYDAQMGLDAAEWALTVVPAYDWGSLGHVTDVGGGNGTLLAALLTACPTLHGTVLEQPATAAAARETLRAAGLADRGDAVAGSFFDPLTTTGSGGYLLSAILHDWDDRAAVTILRRCAEAARTGGGSVFVIEKTGAGGESPSTAMDLRMLAYFGGRERGVSALTALAAQAGLRVAAVHPAGPLSIIEMPVADPDA</sequence>
<evidence type="ECO:0000256" key="2">
    <source>
        <dbReference type="ARBA" id="ARBA00022679"/>
    </source>
</evidence>
<dbReference type="PIRSF" id="PIRSF005739">
    <property type="entry name" value="O-mtase"/>
    <property type="match status" value="1"/>
</dbReference>
<keyword evidence="1 6" id="KW-0489">Methyltransferase</keyword>
<proteinExistence type="predicted"/>
<dbReference type="SUPFAM" id="SSF46785">
    <property type="entry name" value="Winged helix' DNA-binding domain"/>
    <property type="match status" value="1"/>
</dbReference>
<dbReference type="SUPFAM" id="SSF53335">
    <property type="entry name" value="S-adenosyl-L-methionine-dependent methyltransferases"/>
    <property type="match status" value="1"/>
</dbReference>
<protein>
    <submittedName>
        <fullName evidence="6">Methyltransferase</fullName>
    </submittedName>
</protein>
<dbReference type="Pfam" id="PF08100">
    <property type="entry name" value="Dimerisation"/>
    <property type="match status" value="1"/>
</dbReference>
<comment type="caution">
    <text evidence="6">The sequence shown here is derived from an EMBL/GenBank/DDBJ whole genome shotgun (WGS) entry which is preliminary data.</text>
</comment>
<dbReference type="Gene3D" id="1.10.287.1350">
    <property type="match status" value="1"/>
</dbReference>
<evidence type="ECO:0000256" key="1">
    <source>
        <dbReference type="ARBA" id="ARBA00022603"/>
    </source>
</evidence>
<dbReference type="Proteomes" id="UP001156389">
    <property type="component" value="Unassembled WGS sequence"/>
</dbReference>
<reference evidence="6 7" key="1">
    <citation type="submission" date="2021-10" db="EMBL/GenBank/DDBJ databases">
        <title>Streptomyces gossypii sp. nov., isolated from soil collected from cotton field.</title>
        <authorList>
            <person name="Ge X."/>
            <person name="Chen X."/>
            <person name="Liu W."/>
        </authorList>
    </citation>
    <scope>NUCLEOTIDE SEQUENCE [LARGE SCALE GENOMIC DNA]</scope>
    <source>
        <strain evidence="6 7">N2-109</strain>
    </source>
</reference>
<evidence type="ECO:0000313" key="7">
    <source>
        <dbReference type="Proteomes" id="UP001156389"/>
    </source>
</evidence>
<dbReference type="InterPro" id="IPR036390">
    <property type="entry name" value="WH_DNA-bd_sf"/>
</dbReference>
<feature type="domain" description="O-methyltransferase dimerisation" evidence="5">
    <location>
        <begin position="4"/>
        <end position="84"/>
    </location>
</feature>
<evidence type="ECO:0000313" key="6">
    <source>
        <dbReference type="EMBL" id="MCT2589078.1"/>
    </source>
</evidence>
<gene>
    <name evidence="6" type="ORF">LHJ74_03850</name>
</gene>
<dbReference type="InterPro" id="IPR036388">
    <property type="entry name" value="WH-like_DNA-bd_sf"/>
</dbReference>
<evidence type="ECO:0000259" key="5">
    <source>
        <dbReference type="Pfam" id="PF08100"/>
    </source>
</evidence>
<accession>A0ABT2JMG8</accession>
<feature type="domain" description="O-methyltransferase C-terminal" evidence="4">
    <location>
        <begin position="111"/>
        <end position="316"/>
    </location>
</feature>
<dbReference type="PANTHER" id="PTHR43712">
    <property type="entry name" value="PUTATIVE (AFU_ORTHOLOGUE AFUA_4G14580)-RELATED"/>
    <property type="match status" value="1"/>
</dbReference>
<name>A0ABT2JMG8_9ACTN</name>
<dbReference type="PROSITE" id="PS51683">
    <property type="entry name" value="SAM_OMT_II"/>
    <property type="match status" value="1"/>
</dbReference>
<dbReference type="EMBL" id="JAJAGO010000002">
    <property type="protein sequence ID" value="MCT2589078.1"/>
    <property type="molecule type" value="Genomic_DNA"/>
</dbReference>
<dbReference type="PANTHER" id="PTHR43712:SF2">
    <property type="entry name" value="O-METHYLTRANSFERASE CICE"/>
    <property type="match status" value="1"/>
</dbReference>
<dbReference type="InterPro" id="IPR016461">
    <property type="entry name" value="COMT-like"/>
</dbReference>